<dbReference type="Proteomes" id="UP000634136">
    <property type="component" value="Unassembled WGS sequence"/>
</dbReference>
<accession>A0A834VXQ5</accession>
<name>A0A834VXQ5_9FABA</name>
<organism evidence="1 2">
    <name type="scientific">Senna tora</name>
    <dbReference type="NCBI Taxonomy" id="362788"/>
    <lineage>
        <taxon>Eukaryota</taxon>
        <taxon>Viridiplantae</taxon>
        <taxon>Streptophyta</taxon>
        <taxon>Embryophyta</taxon>
        <taxon>Tracheophyta</taxon>
        <taxon>Spermatophyta</taxon>
        <taxon>Magnoliopsida</taxon>
        <taxon>eudicotyledons</taxon>
        <taxon>Gunneridae</taxon>
        <taxon>Pentapetalae</taxon>
        <taxon>rosids</taxon>
        <taxon>fabids</taxon>
        <taxon>Fabales</taxon>
        <taxon>Fabaceae</taxon>
        <taxon>Caesalpinioideae</taxon>
        <taxon>Cassia clade</taxon>
        <taxon>Senna</taxon>
    </lineage>
</organism>
<dbReference type="EMBL" id="JAAIUW010000145">
    <property type="protein sequence ID" value="KAF7800842.1"/>
    <property type="molecule type" value="Genomic_DNA"/>
</dbReference>
<dbReference type="AlphaFoldDB" id="A0A834VXQ5"/>
<evidence type="ECO:0000313" key="1">
    <source>
        <dbReference type="EMBL" id="KAF7800842.1"/>
    </source>
</evidence>
<evidence type="ECO:0000313" key="2">
    <source>
        <dbReference type="Proteomes" id="UP000634136"/>
    </source>
</evidence>
<gene>
    <name evidence="1" type="ORF">G2W53_044666</name>
</gene>
<comment type="caution">
    <text evidence="1">The sequence shown here is derived from an EMBL/GenBank/DDBJ whole genome shotgun (WGS) entry which is preliminary data.</text>
</comment>
<protein>
    <submittedName>
        <fullName evidence="1">Uncharacterized protein</fullName>
    </submittedName>
</protein>
<reference evidence="1" key="1">
    <citation type="submission" date="2020-09" db="EMBL/GenBank/DDBJ databases">
        <title>Genome-Enabled Discovery of Anthraquinone Biosynthesis in Senna tora.</title>
        <authorList>
            <person name="Kang S.-H."/>
            <person name="Pandey R.P."/>
            <person name="Lee C.-M."/>
            <person name="Sim J.-S."/>
            <person name="Jeong J.-T."/>
            <person name="Choi B.-S."/>
            <person name="Jung M."/>
            <person name="Ginzburg D."/>
            <person name="Zhao K."/>
            <person name="Won S.Y."/>
            <person name="Oh T.-J."/>
            <person name="Yu Y."/>
            <person name="Kim N.-H."/>
            <person name="Lee O.R."/>
            <person name="Lee T.-H."/>
            <person name="Bashyal P."/>
            <person name="Kim T.-S."/>
            <person name="Lee W.-H."/>
            <person name="Kawkins C."/>
            <person name="Kim C.-K."/>
            <person name="Kim J.S."/>
            <person name="Ahn B.O."/>
            <person name="Rhee S.Y."/>
            <person name="Sohng J.K."/>
        </authorList>
    </citation>
    <scope>NUCLEOTIDE SEQUENCE</scope>
    <source>
        <tissue evidence="1">Leaf</tissue>
    </source>
</reference>
<keyword evidence="2" id="KW-1185">Reference proteome</keyword>
<sequence length="51" mass="5737">MAVRNSFDGQSAVKSVSDRIRPSEKVLTDLRSVQKLTKCLTAYLHQKPSVF</sequence>
<proteinExistence type="predicted"/>